<sequence length="77" mass="9143">MEKNYDGLLIHYPDEIIILDPSISFKIIFYASEDGRFLGLFHWSLVEKNLWDGVIDGELADRQEFLRIIRSENLIDW</sequence>
<evidence type="ECO:0000313" key="1">
    <source>
        <dbReference type="EMBL" id="EGY51281.1"/>
    </source>
</evidence>
<name>G4CLL4_9NEIS</name>
<evidence type="ECO:0000313" key="2">
    <source>
        <dbReference type="Proteomes" id="UP000003019"/>
    </source>
</evidence>
<proteinExistence type="predicted"/>
<protein>
    <submittedName>
        <fullName evidence="1">Uncharacterized protein</fullName>
    </submittedName>
</protein>
<reference evidence="1 2" key="1">
    <citation type="submission" date="2011-05" db="EMBL/GenBank/DDBJ databases">
        <authorList>
            <person name="Muzny D."/>
            <person name="Qin X."/>
            <person name="Deng J."/>
            <person name="Jiang H."/>
            <person name="Liu Y."/>
            <person name="Qu J."/>
            <person name="Song X.-Z."/>
            <person name="Zhang L."/>
            <person name="Thornton R."/>
            <person name="Coyle M."/>
            <person name="Francisco L."/>
            <person name="Jackson L."/>
            <person name="Javaid M."/>
            <person name="Korchina V."/>
            <person name="Kovar C."/>
            <person name="Mata R."/>
            <person name="Mathew T."/>
            <person name="Ngo R."/>
            <person name="Nguyen L."/>
            <person name="Nguyen N."/>
            <person name="Okwuonu G."/>
            <person name="Ongeri F."/>
            <person name="Pham C."/>
            <person name="Simmons D."/>
            <person name="Wilczek-Boney K."/>
            <person name="Hale W."/>
            <person name="Jakkamsetti A."/>
            <person name="Pham P."/>
            <person name="Ruth R."/>
            <person name="San Lucas F."/>
            <person name="Warren J."/>
            <person name="Zhang J."/>
            <person name="Zhao Z."/>
            <person name="Zhou C."/>
            <person name="Zhu D."/>
            <person name="Lee S."/>
            <person name="Bess C."/>
            <person name="Blankenburg K."/>
            <person name="Forbes L."/>
            <person name="Fu Q."/>
            <person name="Gubbala S."/>
            <person name="Hirani K."/>
            <person name="Jayaseelan J.C."/>
            <person name="Lara F."/>
            <person name="Munidasa M."/>
            <person name="Palculict T."/>
            <person name="Patil S."/>
            <person name="Pu L.-L."/>
            <person name="Saada N."/>
            <person name="Tang L."/>
            <person name="Weissenberger G."/>
            <person name="Zhu Y."/>
            <person name="Hemphill L."/>
            <person name="Shang Y."/>
            <person name="Youmans B."/>
            <person name="Ayvaz T."/>
            <person name="Ross M."/>
            <person name="Santibanez J."/>
            <person name="Aqrawi P."/>
            <person name="Gross S."/>
            <person name="Joshi V."/>
            <person name="Fowler G."/>
            <person name="Nazareth L."/>
            <person name="Reid J."/>
            <person name="Worley K."/>
            <person name="Petrosino J."/>
            <person name="Highlander S."/>
            <person name="Gibbs R."/>
        </authorList>
    </citation>
    <scope>NUCLEOTIDE SEQUENCE [LARGE SCALE GENOMIC DNA]</scope>
    <source>
        <strain evidence="1 2">871</strain>
    </source>
</reference>
<keyword evidence="2" id="KW-1185">Reference proteome</keyword>
<dbReference type="EMBL" id="AGAY01000092">
    <property type="protein sequence ID" value="EGY51281.1"/>
    <property type="molecule type" value="Genomic_DNA"/>
</dbReference>
<dbReference type="Proteomes" id="UP000003019">
    <property type="component" value="Unassembled WGS sequence"/>
</dbReference>
<dbReference type="HOGENOM" id="CLU_173028_0_0_4"/>
<comment type="caution">
    <text evidence="1">The sequence shown here is derived from an EMBL/GenBank/DDBJ whole genome shotgun (WGS) entry which is preliminary data.</text>
</comment>
<accession>G4CLL4</accession>
<dbReference type="AlphaFoldDB" id="G4CLL4"/>
<gene>
    <name evidence="1" type="ORF">HMPREF9371_2505</name>
</gene>
<organism evidence="1 2">
    <name type="scientific">Neisseria shayeganii 871</name>
    <dbReference type="NCBI Taxonomy" id="1032488"/>
    <lineage>
        <taxon>Bacteria</taxon>
        <taxon>Pseudomonadati</taxon>
        <taxon>Pseudomonadota</taxon>
        <taxon>Betaproteobacteria</taxon>
        <taxon>Neisseriales</taxon>
        <taxon>Neisseriaceae</taxon>
        <taxon>Neisseria</taxon>
    </lineage>
</organism>